<dbReference type="Gene3D" id="2.60.40.1670">
    <property type="entry name" value="beta-sandwich domain of Sec23/24"/>
    <property type="match status" value="1"/>
</dbReference>
<dbReference type="Pfam" id="PF00838">
    <property type="entry name" value="TCTP"/>
    <property type="match status" value="1"/>
</dbReference>
<dbReference type="Gene3D" id="3.40.20.10">
    <property type="entry name" value="Severin"/>
    <property type="match status" value="1"/>
</dbReference>
<proteinExistence type="inferred from homology"/>
<name>A0A7J7MGX4_9MAGN</name>
<dbReference type="InterPro" id="IPR006896">
    <property type="entry name" value="Sec23/24_trunk_dom"/>
</dbReference>
<dbReference type="PRINTS" id="PR01653">
    <property type="entry name" value="TCTPROTEIN"/>
</dbReference>
<dbReference type="InterPro" id="IPR029006">
    <property type="entry name" value="ADF-H/Gelsolin-like_dom_sf"/>
</dbReference>
<sequence length="759" mass="85687">MVRPPMPPLYFFLIDVSLPAVKSGMLEIVAKTIKSCLDELPGYPRTQIGFLTFDSTLHFYNLKSSLTQPQMMVVSDINDIFIPLPDDLLVNLSESRSVVDVFLDSLPSMFQDNGNVESAFGPALKASFMVMSQLGGKLLIFQATLPSLGVGRLRSRGDDLRVYGTDKEHTLRISEDPFYKQMAADLTKYQIGANVYAFNDRYTDLASLGTLAKYTGGQVYYYPKFQGDIHREKLTYELSRDLTRETAWEAVMRIRSGKGLRFTSYHGHFMLKSTDLLALPSVDSDKAFAMQLSLEDTLLTTQTVFFQVALLYTSSSGERRIRVHTTAAPVVTDLGEMYRQADIGAVVSLLSRLAIEKTLSHKLEEARQSVLLRIVKALREYRNLYSVQHRLGPRMIYPESLRLLYLYGLAICKSIPVRGGHADAQLDERCAFGYTMMTLPVRRLLKLLYPNLIRIDEYLAKILSTSDDFGSLKKLPLAAESLDSRGLYLYDDGLRFILWFGAMLSPVVASNLLGTDLSGFPDLSKVNLFDLDNEVSRKLMRLLNRFRDNDRSCYQLCHIVRQGEQPREGSLLLVNLVEDQTGGTSGYVEWILNIHRQVQQSDELLSDSFPYTEIENGILWEVAGKWVVQGAVDVNIGANPSAEGGGDDEGVDDQTVKVVDIVDTFRLQEQPTFEKKQFVTFIKRYIKLLAGKLEGEQLEHFKKNIEGATKFLLPRLKDFQFFVGESMHDDGSLVFAYYKEGATDPTFLYFAHGLKEVKC</sequence>
<dbReference type="Pfam" id="PF04811">
    <property type="entry name" value="Sec23_trunk"/>
    <property type="match status" value="1"/>
</dbReference>
<dbReference type="InterPro" id="IPR036465">
    <property type="entry name" value="vWFA_dom_sf"/>
</dbReference>
<keyword evidence="4" id="KW-0813">Transport</keyword>
<evidence type="ECO:0000256" key="5">
    <source>
        <dbReference type="ARBA" id="ARBA00022490"/>
    </source>
</evidence>
<dbReference type="PROSITE" id="PS01003">
    <property type="entry name" value="TCTP_2"/>
    <property type="match status" value="1"/>
</dbReference>
<dbReference type="InterPro" id="IPR036175">
    <property type="entry name" value="Sec23/24_helical_dom_sf"/>
</dbReference>
<dbReference type="Gene3D" id="3.40.50.410">
    <property type="entry name" value="von Willebrand factor, type A domain"/>
    <property type="match status" value="1"/>
</dbReference>
<gene>
    <name evidence="12" type="ORF">GIB67_009811</name>
</gene>
<evidence type="ECO:0000256" key="3">
    <source>
        <dbReference type="ARBA" id="ARBA00008334"/>
    </source>
</evidence>
<dbReference type="PANTHER" id="PTHR13803">
    <property type="entry name" value="SEC24-RELATED PROTEIN"/>
    <property type="match status" value="1"/>
</dbReference>
<keyword evidence="8" id="KW-0653">Protein transport</keyword>
<dbReference type="GO" id="GO:0006886">
    <property type="term" value="P:intracellular protein transport"/>
    <property type="evidence" value="ECO:0007669"/>
    <property type="project" value="InterPro"/>
</dbReference>
<dbReference type="InterPro" id="IPR018105">
    <property type="entry name" value="Translational_control_tumour_p"/>
</dbReference>
<comment type="subcellular location">
    <subcellularLocation>
        <location evidence="1">Cytoplasm</location>
    </subcellularLocation>
    <subcellularLocation>
        <location evidence="2">Endoplasmic reticulum membrane</location>
    </subcellularLocation>
</comment>
<dbReference type="InterPro" id="IPR006900">
    <property type="entry name" value="Sec23/24_helical_dom"/>
</dbReference>
<dbReference type="SUPFAM" id="SSF81811">
    <property type="entry name" value="Helical domain of Sec23/24"/>
    <property type="match status" value="1"/>
</dbReference>
<dbReference type="Gene3D" id="1.20.120.730">
    <property type="entry name" value="Sec23/Sec24 helical domain"/>
    <property type="match status" value="1"/>
</dbReference>
<dbReference type="OrthoDB" id="49016at2759"/>
<evidence type="ECO:0000256" key="6">
    <source>
        <dbReference type="ARBA" id="ARBA00022824"/>
    </source>
</evidence>
<evidence type="ECO:0000256" key="8">
    <source>
        <dbReference type="ARBA" id="ARBA00022927"/>
    </source>
</evidence>
<dbReference type="GO" id="GO:0032502">
    <property type="term" value="P:developmental process"/>
    <property type="evidence" value="ECO:0007669"/>
    <property type="project" value="UniProtKB-ARBA"/>
</dbReference>
<evidence type="ECO:0000256" key="10">
    <source>
        <dbReference type="PROSITE-ProRule" id="PRU01133"/>
    </source>
</evidence>
<dbReference type="PROSITE" id="PS51797">
    <property type="entry name" value="TCTP_3"/>
    <property type="match status" value="1"/>
</dbReference>
<dbReference type="FunFam" id="2.170.150.10:FF:000003">
    <property type="entry name" value="Translationally-controlled tumor protein homolog"/>
    <property type="match status" value="1"/>
</dbReference>
<evidence type="ECO:0000256" key="7">
    <source>
        <dbReference type="ARBA" id="ARBA00022892"/>
    </source>
</evidence>
<evidence type="ECO:0000256" key="2">
    <source>
        <dbReference type="ARBA" id="ARBA00004586"/>
    </source>
</evidence>
<dbReference type="InterPro" id="IPR034737">
    <property type="entry name" value="TCTP"/>
</dbReference>
<organism evidence="12 13">
    <name type="scientific">Kingdonia uniflora</name>
    <dbReference type="NCBI Taxonomy" id="39325"/>
    <lineage>
        <taxon>Eukaryota</taxon>
        <taxon>Viridiplantae</taxon>
        <taxon>Streptophyta</taxon>
        <taxon>Embryophyta</taxon>
        <taxon>Tracheophyta</taxon>
        <taxon>Spermatophyta</taxon>
        <taxon>Magnoliopsida</taxon>
        <taxon>Ranunculales</taxon>
        <taxon>Circaeasteraceae</taxon>
        <taxon>Kingdonia</taxon>
    </lineage>
</organism>
<dbReference type="CDD" id="cd01479">
    <property type="entry name" value="Sec24-like"/>
    <property type="match status" value="1"/>
</dbReference>
<dbReference type="PROSITE" id="PS01002">
    <property type="entry name" value="TCTP_1"/>
    <property type="match status" value="1"/>
</dbReference>
<dbReference type="InterPro" id="IPR011057">
    <property type="entry name" value="Mss4-like_sf"/>
</dbReference>
<dbReference type="GO" id="GO:0070971">
    <property type="term" value="C:endoplasmic reticulum exit site"/>
    <property type="evidence" value="ECO:0007669"/>
    <property type="project" value="TreeGrafter"/>
</dbReference>
<keyword evidence="6" id="KW-0256">Endoplasmic reticulum</keyword>
<dbReference type="Proteomes" id="UP000541444">
    <property type="component" value="Unassembled WGS sequence"/>
</dbReference>
<evidence type="ECO:0000256" key="1">
    <source>
        <dbReference type="ARBA" id="ARBA00004496"/>
    </source>
</evidence>
<evidence type="ECO:0000256" key="9">
    <source>
        <dbReference type="ARBA" id="ARBA00023136"/>
    </source>
</evidence>
<dbReference type="GO" id="GO:0090110">
    <property type="term" value="P:COPII-coated vesicle cargo loading"/>
    <property type="evidence" value="ECO:0007669"/>
    <property type="project" value="TreeGrafter"/>
</dbReference>
<dbReference type="GO" id="GO:0000149">
    <property type="term" value="F:SNARE binding"/>
    <property type="evidence" value="ECO:0007669"/>
    <property type="project" value="TreeGrafter"/>
</dbReference>
<comment type="similarity">
    <text evidence="10">Belongs to the TCTP family.</text>
</comment>
<dbReference type="GO" id="GO:0008270">
    <property type="term" value="F:zinc ion binding"/>
    <property type="evidence" value="ECO:0007669"/>
    <property type="project" value="TreeGrafter"/>
</dbReference>
<reference evidence="12 13" key="1">
    <citation type="journal article" date="2020" name="IScience">
        <title>Genome Sequencing of the Endangered Kingdonia uniflora (Circaeasteraceae, Ranunculales) Reveals Potential Mechanisms of Evolutionary Specialization.</title>
        <authorList>
            <person name="Sun Y."/>
            <person name="Deng T."/>
            <person name="Zhang A."/>
            <person name="Moore M.J."/>
            <person name="Landis J.B."/>
            <person name="Lin N."/>
            <person name="Zhang H."/>
            <person name="Zhang X."/>
            <person name="Huang J."/>
            <person name="Zhang X."/>
            <person name="Sun H."/>
            <person name="Wang H."/>
        </authorList>
    </citation>
    <scope>NUCLEOTIDE SEQUENCE [LARGE SCALE GENOMIC DNA]</scope>
    <source>
        <strain evidence="12">TB1705</strain>
        <tissue evidence="12">Leaf</tissue>
    </source>
</reference>
<dbReference type="InterPro" id="IPR012990">
    <property type="entry name" value="Beta-sandwich_Sec23_24"/>
</dbReference>
<dbReference type="SUPFAM" id="SSF53300">
    <property type="entry name" value="vWA-like"/>
    <property type="match status" value="1"/>
</dbReference>
<keyword evidence="7" id="KW-0931">ER-Golgi transport</keyword>
<comment type="caution">
    <text evidence="12">The sequence shown here is derived from an EMBL/GenBank/DDBJ whole genome shotgun (WGS) entry which is preliminary data.</text>
</comment>
<evidence type="ECO:0000313" key="12">
    <source>
        <dbReference type="EMBL" id="KAF6154111.1"/>
    </source>
</evidence>
<evidence type="ECO:0000256" key="4">
    <source>
        <dbReference type="ARBA" id="ARBA00022448"/>
    </source>
</evidence>
<dbReference type="GO" id="GO:0030127">
    <property type="term" value="C:COPII vesicle coat"/>
    <property type="evidence" value="ECO:0007669"/>
    <property type="project" value="InterPro"/>
</dbReference>
<comment type="similarity">
    <text evidence="3">Belongs to the SEC23/SEC24 family. SEC24 subfamily.</text>
</comment>
<dbReference type="PANTHER" id="PTHR13803:SF39">
    <property type="entry name" value="SECRETORY 24AB, ISOFORM A"/>
    <property type="match status" value="1"/>
</dbReference>
<dbReference type="InterPro" id="IPR011323">
    <property type="entry name" value="Mss4/transl-control_tumour"/>
</dbReference>
<dbReference type="SUPFAM" id="SSF82754">
    <property type="entry name" value="C-terminal, gelsolin-like domain of Sec23/24"/>
    <property type="match status" value="1"/>
</dbReference>
<evidence type="ECO:0000313" key="13">
    <source>
        <dbReference type="Proteomes" id="UP000541444"/>
    </source>
</evidence>
<dbReference type="InterPro" id="IPR036180">
    <property type="entry name" value="Gelsolin-like_dom_sf"/>
</dbReference>
<keyword evidence="5" id="KW-0963">Cytoplasm</keyword>
<dbReference type="SUPFAM" id="SSF81995">
    <property type="entry name" value="beta-sandwich domain of Sec23/24"/>
    <property type="match status" value="1"/>
</dbReference>
<protein>
    <recommendedName>
        <fullName evidence="11">TCTP domain-containing protein</fullName>
    </recommendedName>
</protein>
<dbReference type="AlphaFoldDB" id="A0A7J7MGX4"/>
<dbReference type="Pfam" id="PF04815">
    <property type="entry name" value="Sec23_helical"/>
    <property type="match status" value="1"/>
</dbReference>
<dbReference type="Pfam" id="PF08033">
    <property type="entry name" value="Sec23_BS"/>
    <property type="match status" value="1"/>
</dbReference>
<dbReference type="EMBL" id="JACGCM010001517">
    <property type="protein sequence ID" value="KAF6154111.1"/>
    <property type="molecule type" value="Genomic_DNA"/>
</dbReference>
<keyword evidence="9" id="KW-0472">Membrane</keyword>
<dbReference type="GO" id="GO:0005789">
    <property type="term" value="C:endoplasmic reticulum membrane"/>
    <property type="evidence" value="ECO:0007669"/>
    <property type="project" value="UniProtKB-SubCell"/>
</dbReference>
<dbReference type="InterPro" id="IPR018103">
    <property type="entry name" value="Translation_control_tumour_CS"/>
</dbReference>
<accession>A0A7J7MGX4</accession>
<dbReference type="InterPro" id="IPR050550">
    <property type="entry name" value="SEC23_SEC24_subfamily"/>
</dbReference>
<dbReference type="SUPFAM" id="SSF51316">
    <property type="entry name" value="Mss4-like"/>
    <property type="match status" value="1"/>
</dbReference>
<dbReference type="InterPro" id="IPR041742">
    <property type="entry name" value="Sec24-like_trunk_dom"/>
</dbReference>
<evidence type="ECO:0000259" key="11">
    <source>
        <dbReference type="PROSITE" id="PS51797"/>
    </source>
</evidence>
<dbReference type="FunFam" id="3.40.50.410:FF:000020">
    <property type="entry name" value="protein transport protein Sec24D isoform X1"/>
    <property type="match status" value="1"/>
</dbReference>
<feature type="domain" description="TCTP" evidence="11">
    <location>
        <begin position="592"/>
        <end position="759"/>
    </location>
</feature>
<keyword evidence="13" id="KW-1185">Reference proteome</keyword>
<dbReference type="Gene3D" id="2.170.150.10">
    <property type="entry name" value="Metal Binding Protein, Guanine Nucleotide Exchange Factor, Chain A"/>
    <property type="match status" value="1"/>
</dbReference>